<evidence type="ECO:0000313" key="2">
    <source>
        <dbReference type="Proteomes" id="UP000887159"/>
    </source>
</evidence>
<organism evidence="1 2">
    <name type="scientific">Trichonephila clavipes</name>
    <name type="common">Golden silk orbweaver</name>
    <name type="synonym">Nephila clavipes</name>
    <dbReference type="NCBI Taxonomy" id="2585209"/>
    <lineage>
        <taxon>Eukaryota</taxon>
        <taxon>Metazoa</taxon>
        <taxon>Ecdysozoa</taxon>
        <taxon>Arthropoda</taxon>
        <taxon>Chelicerata</taxon>
        <taxon>Arachnida</taxon>
        <taxon>Araneae</taxon>
        <taxon>Araneomorphae</taxon>
        <taxon>Entelegynae</taxon>
        <taxon>Araneoidea</taxon>
        <taxon>Nephilidae</taxon>
        <taxon>Trichonephila</taxon>
    </lineage>
</organism>
<keyword evidence="2" id="KW-1185">Reference proteome</keyword>
<evidence type="ECO:0000313" key="1">
    <source>
        <dbReference type="EMBL" id="GFY25111.1"/>
    </source>
</evidence>
<gene>
    <name evidence="1" type="ORF">TNCV_2693021</name>
</gene>
<proteinExistence type="predicted"/>
<comment type="caution">
    <text evidence="1">The sequence shown here is derived from an EMBL/GenBank/DDBJ whole genome shotgun (WGS) entry which is preliminary data.</text>
</comment>
<dbReference type="AlphaFoldDB" id="A0A8X7BAI6"/>
<accession>A0A8X7BAI6</accession>
<sequence length="226" mass="25581">MRTSSRNSKCGSLSRNPVESITGEKVNCAVNRDVVLSSREQLIEEQRKYPELGQICRYLENPEDRSVNVTICENWSRNFHLIEGLLFYAKYATSQGEMRLYFPKSLRNEIMREFHHKPIADHGSASASSLISTPLAHADTPEGHGGSRYKCPTLITHCQKQNKKLRAVINSSRQGIDIVTLKEECHITIELIGIGTYEDVKVSRGLPKTDKHGKGVYEAKFWESLC</sequence>
<reference evidence="1" key="1">
    <citation type="submission" date="2020-08" db="EMBL/GenBank/DDBJ databases">
        <title>Multicomponent nature underlies the extraordinary mechanical properties of spider dragline silk.</title>
        <authorList>
            <person name="Kono N."/>
            <person name="Nakamura H."/>
            <person name="Mori M."/>
            <person name="Yoshida Y."/>
            <person name="Ohtoshi R."/>
            <person name="Malay A.D."/>
            <person name="Moran D.A.P."/>
            <person name="Tomita M."/>
            <person name="Numata K."/>
            <person name="Arakawa K."/>
        </authorList>
    </citation>
    <scope>NUCLEOTIDE SEQUENCE</scope>
</reference>
<dbReference type="EMBL" id="BMAU01021370">
    <property type="protein sequence ID" value="GFY25111.1"/>
    <property type="molecule type" value="Genomic_DNA"/>
</dbReference>
<protein>
    <submittedName>
        <fullName evidence="1">Uncharacterized protein</fullName>
    </submittedName>
</protein>
<dbReference type="Proteomes" id="UP000887159">
    <property type="component" value="Unassembled WGS sequence"/>
</dbReference>
<name>A0A8X7BAI6_TRICX</name>